<comment type="function">
    <text evidence="5">Catalyzes the phosphorylation of the 3'-hydroxyl group of dephosphocoenzyme A to form coenzyme A.</text>
</comment>
<sequence>MQVGITGGIGAGKSYICRIFKVLGAPIYNADTQAKMLMREDPKIIKEIISVFGKDAYLKNGMLNRPFLARQIFSDKKKLEIMNSIVHPRVADHYNDWVRIELQKHPYVVKEAALMFTNGNYKKLDKVIVVDAPIEKRVQRVLERDHRPKNQIEDIINKQQEEEKLFSLADIKLQNDDSSLLIPEIIDLHRSFSNYEILVK</sequence>
<keyword evidence="5 7" id="KW-0418">Kinase</keyword>
<reference evidence="7 8" key="1">
    <citation type="submission" date="2021-05" db="EMBL/GenBank/DDBJ databases">
        <title>Comparative genomic studies on the polysaccharide-degrading batcterial strains of the Flammeovirga genus.</title>
        <authorList>
            <person name="Zewei F."/>
            <person name="Zheng Z."/>
            <person name="Yu L."/>
            <person name="Ruyue G."/>
            <person name="Yanhong M."/>
            <person name="Yuanyuan C."/>
            <person name="Jingyan G."/>
            <person name="Wenjun H."/>
        </authorList>
    </citation>
    <scope>NUCLEOTIDE SEQUENCE [LARGE SCALE GENOMIC DNA]</scope>
    <source>
        <strain evidence="7 8">YS10</strain>
    </source>
</reference>
<dbReference type="CDD" id="cd02022">
    <property type="entry name" value="DPCK"/>
    <property type="match status" value="1"/>
</dbReference>
<name>A0ABX8GRF7_9BACT</name>
<keyword evidence="5" id="KW-0963">Cytoplasm</keyword>
<keyword evidence="4 5" id="KW-0173">Coenzyme A biosynthesis</keyword>
<gene>
    <name evidence="5 7" type="primary">coaE</name>
    <name evidence="7" type="ORF">KM029_12495</name>
</gene>
<evidence type="ECO:0000256" key="4">
    <source>
        <dbReference type="ARBA" id="ARBA00022993"/>
    </source>
</evidence>
<evidence type="ECO:0000256" key="2">
    <source>
        <dbReference type="ARBA" id="ARBA00022741"/>
    </source>
</evidence>
<evidence type="ECO:0000256" key="6">
    <source>
        <dbReference type="NCBIfam" id="TIGR00152"/>
    </source>
</evidence>
<dbReference type="Proteomes" id="UP000682802">
    <property type="component" value="Chromosome 1"/>
</dbReference>
<evidence type="ECO:0000256" key="3">
    <source>
        <dbReference type="ARBA" id="ARBA00022840"/>
    </source>
</evidence>
<dbReference type="Gene3D" id="3.40.50.300">
    <property type="entry name" value="P-loop containing nucleotide triphosphate hydrolases"/>
    <property type="match status" value="1"/>
</dbReference>
<comment type="subcellular location">
    <subcellularLocation>
        <location evidence="5">Cytoplasm</location>
    </subcellularLocation>
</comment>
<dbReference type="EMBL" id="CP076128">
    <property type="protein sequence ID" value="QWG06160.1"/>
    <property type="molecule type" value="Genomic_DNA"/>
</dbReference>
<comment type="catalytic activity">
    <reaction evidence="5">
        <text>3'-dephospho-CoA + ATP = ADP + CoA + H(+)</text>
        <dbReference type="Rhea" id="RHEA:18245"/>
        <dbReference type="ChEBI" id="CHEBI:15378"/>
        <dbReference type="ChEBI" id="CHEBI:30616"/>
        <dbReference type="ChEBI" id="CHEBI:57287"/>
        <dbReference type="ChEBI" id="CHEBI:57328"/>
        <dbReference type="ChEBI" id="CHEBI:456216"/>
        <dbReference type="EC" id="2.7.1.24"/>
    </reaction>
</comment>
<evidence type="ECO:0000256" key="1">
    <source>
        <dbReference type="ARBA" id="ARBA00009018"/>
    </source>
</evidence>
<evidence type="ECO:0000313" key="7">
    <source>
        <dbReference type="EMBL" id="QWG06160.1"/>
    </source>
</evidence>
<keyword evidence="5 7" id="KW-0808">Transferase</keyword>
<evidence type="ECO:0000313" key="8">
    <source>
        <dbReference type="Proteomes" id="UP000682802"/>
    </source>
</evidence>
<dbReference type="RefSeq" id="WP_144073589.1">
    <property type="nucleotide sequence ID" value="NZ_CP076128.1"/>
</dbReference>
<dbReference type="InterPro" id="IPR001977">
    <property type="entry name" value="Depp_CoAkinase"/>
</dbReference>
<dbReference type="EC" id="2.7.1.24" evidence="5 6"/>
<dbReference type="PANTHER" id="PTHR10695">
    <property type="entry name" value="DEPHOSPHO-COA KINASE-RELATED"/>
    <property type="match status" value="1"/>
</dbReference>
<evidence type="ECO:0000256" key="5">
    <source>
        <dbReference type="HAMAP-Rule" id="MF_00376"/>
    </source>
</evidence>
<dbReference type="InterPro" id="IPR027417">
    <property type="entry name" value="P-loop_NTPase"/>
</dbReference>
<dbReference type="NCBIfam" id="TIGR00152">
    <property type="entry name" value="dephospho-CoA kinase"/>
    <property type="match status" value="1"/>
</dbReference>
<proteinExistence type="inferred from homology"/>
<accession>A0ABX8GRF7</accession>
<dbReference type="PANTHER" id="PTHR10695:SF46">
    <property type="entry name" value="BIFUNCTIONAL COENZYME A SYNTHASE-RELATED"/>
    <property type="match status" value="1"/>
</dbReference>
<keyword evidence="2 5" id="KW-0547">Nucleotide-binding</keyword>
<dbReference type="HAMAP" id="MF_00376">
    <property type="entry name" value="Dephospho_CoA_kinase"/>
    <property type="match status" value="1"/>
</dbReference>
<keyword evidence="8" id="KW-1185">Reference proteome</keyword>
<feature type="binding site" evidence="5">
    <location>
        <begin position="10"/>
        <end position="15"/>
    </location>
    <ligand>
        <name>ATP</name>
        <dbReference type="ChEBI" id="CHEBI:30616"/>
    </ligand>
</feature>
<dbReference type="Pfam" id="PF01121">
    <property type="entry name" value="CoaE"/>
    <property type="match status" value="1"/>
</dbReference>
<keyword evidence="3 5" id="KW-0067">ATP-binding</keyword>
<comment type="similarity">
    <text evidence="1 5">Belongs to the CoaE family.</text>
</comment>
<comment type="pathway">
    <text evidence="5">Cofactor biosynthesis; coenzyme A biosynthesis; CoA from (R)-pantothenate: step 5/5.</text>
</comment>
<dbReference type="PROSITE" id="PS51219">
    <property type="entry name" value="DPCK"/>
    <property type="match status" value="1"/>
</dbReference>
<dbReference type="SUPFAM" id="SSF52540">
    <property type="entry name" value="P-loop containing nucleoside triphosphate hydrolases"/>
    <property type="match status" value="1"/>
</dbReference>
<dbReference type="GO" id="GO:0004140">
    <property type="term" value="F:dephospho-CoA kinase activity"/>
    <property type="evidence" value="ECO:0007669"/>
    <property type="project" value="UniProtKB-EC"/>
</dbReference>
<protein>
    <recommendedName>
        <fullName evidence="5 6">Dephospho-CoA kinase</fullName>
        <ecNumber evidence="5 6">2.7.1.24</ecNumber>
    </recommendedName>
    <alternativeName>
        <fullName evidence="5">Dephosphocoenzyme A kinase</fullName>
    </alternativeName>
</protein>
<organism evidence="7 8">
    <name type="scientific">Flammeovirga kamogawensis</name>
    <dbReference type="NCBI Taxonomy" id="373891"/>
    <lineage>
        <taxon>Bacteria</taxon>
        <taxon>Pseudomonadati</taxon>
        <taxon>Bacteroidota</taxon>
        <taxon>Cytophagia</taxon>
        <taxon>Cytophagales</taxon>
        <taxon>Flammeovirgaceae</taxon>
        <taxon>Flammeovirga</taxon>
    </lineage>
</organism>